<protein>
    <recommendedName>
        <fullName evidence="4">DUF3467 domain-containing protein</fullName>
    </recommendedName>
</protein>
<evidence type="ECO:0000256" key="1">
    <source>
        <dbReference type="SAM" id="MobiDB-lite"/>
    </source>
</evidence>
<keyword evidence="3" id="KW-1185">Reference proteome</keyword>
<feature type="region of interest" description="Disordered" evidence="1">
    <location>
        <begin position="97"/>
        <end position="122"/>
    </location>
</feature>
<evidence type="ECO:0008006" key="4">
    <source>
        <dbReference type="Google" id="ProtNLM"/>
    </source>
</evidence>
<name>A0A6C2YTD2_9BACT</name>
<dbReference type="EMBL" id="LR586016">
    <property type="protein sequence ID" value="VIP04383.1"/>
    <property type="molecule type" value="Genomic_DNA"/>
</dbReference>
<dbReference type="RefSeq" id="WP_162659470.1">
    <property type="nucleotide sequence ID" value="NZ_LR593887.1"/>
</dbReference>
<evidence type="ECO:0000313" key="3">
    <source>
        <dbReference type="Proteomes" id="UP000464378"/>
    </source>
</evidence>
<proteinExistence type="predicted"/>
<dbReference type="AlphaFoldDB" id="A0A6C2YTD2"/>
<sequence length="122" mass="13520">MADEKIPDSTQAPGTQMQVPIDADEMQTAYTNFFRVTGTFEELVLDFGLHTQMMTASGPEAVHLSQRLVMSFYTAKRLLNALQWAVSRHENNFGVLETDPQKRLRPGLRPSAPGSVNVSGPQ</sequence>
<organism evidence="2">
    <name type="scientific">Tuwongella immobilis</name>
    <dbReference type="NCBI Taxonomy" id="692036"/>
    <lineage>
        <taxon>Bacteria</taxon>
        <taxon>Pseudomonadati</taxon>
        <taxon>Planctomycetota</taxon>
        <taxon>Planctomycetia</taxon>
        <taxon>Gemmatales</taxon>
        <taxon>Gemmataceae</taxon>
        <taxon>Tuwongella</taxon>
    </lineage>
</organism>
<dbReference type="InterPro" id="IPR021857">
    <property type="entry name" value="DUF3467"/>
</dbReference>
<reference evidence="2" key="1">
    <citation type="submission" date="2019-04" db="EMBL/GenBank/DDBJ databases">
        <authorList>
            <consortium name="Science for Life Laboratories"/>
        </authorList>
    </citation>
    <scope>NUCLEOTIDE SEQUENCE</scope>
    <source>
        <strain evidence="2">MBLW1</strain>
    </source>
</reference>
<accession>A0A6C2YTD2</accession>
<dbReference type="Proteomes" id="UP000464378">
    <property type="component" value="Chromosome"/>
</dbReference>
<dbReference type="EMBL" id="LR593887">
    <property type="protein sequence ID" value="VTS06128.1"/>
    <property type="molecule type" value="Genomic_DNA"/>
</dbReference>
<evidence type="ECO:0000313" key="2">
    <source>
        <dbReference type="EMBL" id="VIP04383.1"/>
    </source>
</evidence>
<dbReference type="Pfam" id="PF11950">
    <property type="entry name" value="DUF3467"/>
    <property type="match status" value="1"/>
</dbReference>
<dbReference type="KEGG" id="tim:GMBLW1_48100"/>
<dbReference type="InParanoid" id="A0A6C2YTD2"/>
<gene>
    <name evidence="2" type="ORF">GMBLW1_48100</name>
</gene>